<accession>A0A8H6WN46</accession>
<keyword evidence="1" id="KW-0732">Signal</keyword>
<evidence type="ECO:0000313" key="3">
    <source>
        <dbReference type="Proteomes" id="UP000613580"/>
    </source>
</evidence>
<dbReference type="EMBL" id="JACAZE010000004">
    <property type="protein sequence ID" value="KAF7318429.1"/>
    <property type="molecule type" value="Genomic_DNA"/>
</dbReference>
<reference evidence="2" key="1">
    <citation type="submission" date="2020-05" db="EMBL/GenBank/DDBJ databases">
        <title>Mycena genomes resolve the evolution of fungal bioluminescence.</title>
        <authorList>
            <person name="Tsai I.J."/>
        </authorList>
    </citation>
    <scope>NUCLEOTIDE SEQUENCE</scope>
    <source>
        <strain evidence="2">110903Hualien_Pintung</strain>
    </source>
</reference>
<dbReference type="AlphaFoldDB" id="A0A8H6WN46"/>
<comment type="caution">
    <text evidence="2">The sequence shown here is derived from an EMBL/GenBank/DDBJ whole genome shotgun (WGS) entry which is preliminary data.</text>
</comment>
<dbReference type="Proteomes" id="UP000613580">
    <property type="component" value="Unassembled WGS sequence"/>
</dbReference>
<feature type="signal peptide" evidence="1">
    <location>
        <begin position="1"/>
        <end position="21"/>
    </location>
</feature>
<evidence type="ECO:0000313" key="2">
    <source>
        <dbReference type="EMBL" id="KAF7318429.1"/>
    </source>
</evidence>
<sequence>MPLHPVVSLIVVALSAASVAAQGASTPSPAPQNPNFYYPPYTCPDGSQDFFWDYIVIGVEDAGSLYCTTADGAYCHWDMTTDTLHYDSDGGGACSETALAFSASHTCNFYLCGNYAPDNSPLSNVEWPQSGNVSTAGDGSTICNYGQFSSGGPSSTTTCVYDTEGNLDYTQSDYDNCYGDVIPAPCASTPNRRRYRQEDNLTAMLRRKAAAGEIIRVAKPRSS</sequence>
<keyword evidence="3" id="KW-1185">Reference proteome</keyword>
<evidence type="ECO:0000256" key="1">
    <source>
        <dbReference type="SAM" id="SignalP"/>
    </source>
</evidence>
<protein>
    <submittedName>
        <fullName evidence="2">Uncharacterized protein</fullName>
    </submittedName>
</protein>
<feature type="chain" id="PRO_5034568082" evidence="1">
    <location>
        <begin position="22"/>
        <end position="223"/>
    </location>
</feature>
<proteinExistence type="predicted"/>
<gene>
    <name evidence="2" type="ORF">HMN09_00352100</name>
</gene>
<organism evidence="2 3">
    <name type="scientific">Mycena chlorophos</name>
    <name type="common">Agaric fungus</name>
    <name type="synonym">Agaricus chlorophos</name>
    <dbReference type="NCBI Taxonomy" id="658473"/>
    <lineage>
        <taxon>Eukaryota</taxon>
        <taxon>Fungi</taxon>
        <taxon>Dikarya</taxon>
        <taxon>Basidiomycota</taxon>
        <taxon>Agaricomycotina</taxon>
        <taxon>Agaricomycetes</taxon>
        <taxon>Agaricomycetidae</taxon>
        <taxon>Agaricales</taxon>
        <taxon>Marasmiineae</taxon>
        <taxon>Mycenaceae</taxon>
        <taxon>Mycena</taxon>
    </lineage>
</organism>
<name>A0A8H6WN46_MYCCL</name>